<dbReference type="SMART" id="SM00387">
    <property type="entry name" value="HATPase_c"/>
    <property type="match status" value="1"/>
</dbReference>
<dbReference type="InterPro" id="IPR037006">
    <property type="entry name" value="CheA-like_homodim_sf"/>
</dbReference>
<evidence type="ECO:0000256" key="3">
    <source>
        <dbReference type="ARBA" id="ARBA00021495"/>
    </source>
</evidence>
<dbReference type="SMART" id="SM00260">
    <property type="entry name" value="CheW"/>
    <property type="match status" value="1"/>
</dbReference>
<feature type="compositionally biased region" description="Basic and acidic residues" evidence="13">
    <location>
        <begin position="343"/>
        <end position="355"/>
    </location>
</feature>
<dbReference type="Pfam" id="PF01584">
    <property type="entry name" value="CheW"/>
    <property type="match status" value="1"/>
</dbReference>
<dbReference type="InterPro" id="IPR008207">
    <property type="entry name" value="Sig_transdc_His_kin_Hpt_dom"/>
</dbReference>
<proteinExistence type="predicted"/>
<feature type="domain" description="HPt" evidence="16">
    <location>
        <begin position="1"/>
        <end position="104"/>
    </location>
</feature>
<keyword evidence="5 12" id="KW-0597">Phosphoprotein</keyword>
<dbReference type="FunFam" id="3.30.565.10:FF:000016">
    <property type="entry name" value="Chemotaxis protein CheA, putative"/>
    <property type="match status" value="1"/>
</dbReference>
<reference evidence="17 18" key="1">
    <citation type="submission" date="2018-01" db="EMBL/GenBank/DDBJ databases">
        <title>Whole genome sequencing of Histamine producing bacteria.</title>
        <authorList>
            <person name="Butler K."/>
        </authorList>
    </citation>
    <scope>NUCLEOTIDE SEQUENCE [LARGE SCALE GENOMIC DNA]</scope>
    <source>
        <strain evidence="17 18">JCM 12947</strain>
    </source>
</reference>
<dbReference type="PANTHER" id="PTHR43395:SF10">
    <property type="entry name" value="CHEMOTAXIS PROTEIN CHEA"/>
    <property type="match status" value="1"/>
</dbReference>
<dbReference type="Gene3D" id="1.20.120.160">
    <property type="entry name" value="HPT domain"/>
    <property type="match status" value="1"/>
</dbReference>
<evidence type="ECO:0000259" key="15">
    <source>
        <dbReference type="PROSITE" id="PS50851"/>
    </source>
</evidence>
<dbReference type="OrthoDB" id="9803176at2"/>
<comment type="catalytic activity">
    <reaction evidence="1">
        <text>ATP + protein L-histidine = ADP + protein N-phospho-L-histidine.</text>
        <dbReference type="EC" id="2.7.13.3"/>
    </reaction>
</comment>
<evidence type="ECO:0000256" key="6">
    <source>
        <dbReference type="ARBA" id="ARBA00022679"/>
    </source>
</evidence>
<evidence type="ECO:0000256" key="1">
    <source>
        <dbReference type="ARBA" id="ARBA00000085"/>
    </source>
</evidence>
<dbReference type="PANTHER" id="PTHR43395">
    <property type="entry name" value="SENSOR HISTIDINE KINASE CHEA"/>
    <property type="match status" value="1"/>
</dbReference>
<dbReference type="GO" id="GO:0005737">
    <property type="term" value="C:cytoplasm"/>
    <property type="evidence" value="ECO:0007669"/>
    <property type="project" value="InterPro"/>
</dbReference>
<feature type="domain" description="Histidine kinase" evidence="14">
    <location>
        <begin position="327"/>
        <end position="601"/>
    </location>
</feature>
<evidence type="ECO:0000256" key="8">
    <source>
        <dbReference type="ARBA" id="ARBA00022777"/>
    </source>
</evidence>
<evidence type="ECO:0000256" key="5">
    <source>
        <dbReference type="ARBA" id="ARBA00022553"/>
    </source>
</evidence>
<comment type="caution">
    <text evidence="17">The sequence shown here is derived from an EMBL/GenBank/DDBJ whole genome shotgun (WGS) entry which is preliminary data.</text>
</comment>
<name>A0A2T3JF36_9GAMM</name>
<dbReference type="GO" id="GO:0000155">
    <property type="term" value="F:phosphorelay sensor kinase activity"/>
    <property type="evidence" value="ECO:0007669"/>
    <property type="project" value="InterPro"/>
</dbReference>
<evidence type="ECO:0000256" key="12">
    <source>
        <dbReference type="PROSITE-ProRule" id="PRU00110"/>
    </source>
</evidence>
<dbReference type="Pfam" id="PF02518">
    <property type="entry name" value="HATPase_c"/>
    <property type="match status" value="1"/>
</dbReference>
<evidence type="ECO:0000256" key="7">
    <source>
        <dbReference type="ARBA" id="ARBA00022741"/>
    </source>
</evidence>
<dbReference type="Proteomes" id="UP000240987">
    <property type="component" value="Unassembled WGS sequence"/>
</dbReference>
<keyword evidence="10" id="KW-0902">Two-component regulatory system</keyword>
<keyword evidence="6" id="KW-0808">Transferase</keyword>
<dbReference type="AlphaFoldDB" id="A0A2T3JF36"/>
<evidence type="ECO:0000256" key="13">
    <source>
        <dbReference type="SAM" id="MobiDB-lite"/>
    </source>
</evidence>
<dbReference type="Pfam" id="PF01627">
    <property type="entry name" value="Hpt"/>
    <property type="match status" value="1"/>
</dbReference>
<dbReference type="PRINTS" id="PR00344">
    <property type="entry name" value="BCTRLSENSOR"/>
</dbReference>
<keyword evidence="18" id="KW-1185">Reference proteome</keyword>
<dbReference type="InterPro" id="IPR036061">
    <property type="entry name" value="CheW-like_dom_sf"/>
</dbReference>
<protein>
    <recommendedName>
        <fullName evidence="3">Chemotaxis protein CheA</fullName>
        <ecNumber evidence="2">2.7.13.3</ecNumber>
    </recommendedName>
</protein>
<comment type="function">
    <text evidence="11">Involved in the transmission of sensory signals from the chemoreceptors to the flagellar motors. CheA is autophosphorylated; it can transfer its phosphate group to either CheB or CheY.</text>
</comment>
<accession>A0A2T3JF36</accession>
<sequence>MDEMEQAKEMFVDESLDLLQEMESALNQLKAAPENGEMINLVFRAAHTIKGSAGLFGFDGIVAFTHTVENVLEQVRAGERLCDDALIASLLGCRDHIESLIEQLGRETQELDERGRGLLARLAELTANKPSLIENAQNAVRQHDAESPEIVQDLACRYVDNAYWHLSLRFGKDVLRNGMDPLSFLRYLSSLGEIIDLVPLFHTLPGGSEMDPESCYLGLELQLDSDTDKSTLMSVFEFVADECQIHIIPPHSELQQYVQLISDLAVNDQGAIDPAHEAISLGQVLLRCGALTLDELNMIMNRPEELEQVSSPETEVAKPELTVDVVSDDEQIKQPLTSTTDNKPAKVTESKRQESRSLRVDAHKLDQLINLVGELVIAGANTSLLARQNGEPELVESSAIVSLLVEEIRGLSLHLRMIPIDDTFKRFHRVVREISRDLGKEIRLKIEGGDTELDKGVVEKIADPLMHLVRNAIDHGIEAKELRLAKGKSATGTVTLRAYYDSGSIVIEVCDDGGGIDPLKVRAKAIENGLINAEQKLSDQEALRLILEAGLTTKTAVSDLSGRGVGMDVVKRNIEALQGSIEVESQKGEGSLLRLRLPLTLSIIDGFAVGVGTSTYVIPLDAVVECIEYNEQLSPNGNYVNLRGGILPFINLQRQFKESHIEVKQRNIVVVQSGVQKAGFVVDQLQGELQTVIKPLSKIFSQLSGISGSTILGSGEVAMILDVPALIREAETRRSSCHVSDEMAVQ</sequence>
<keyword evidence="8" id="KW-0418">Kinase</keyword>
<dbReference type="SUPFAM" id="SSF50341">
    <property type="entry name" value="CheW-like"/>
    <property type="match status" value="1"/>
</dbReference>
<evidence type="ECO:0000256" key="2">
    <source>
        <dbReference type="ARBA" id="ARBA00012438"/>
    </source>
</evidence>
<dbReference type="InterPro" id="IPR036641">
    <property type="entry name" value="HPT_dom_sf"/>
</dbReference>
<dbReference type="CDD" id="cd00088">
    <property type="entry name" value="HPT"/>
    <property type="match status" value="1"/>
</dbReference>
<keyword evidence="7" id="KW-0547">Nucleotide-binding</keyword>
<feature type="domain" description="CheW-like" evidence="15">
    <location>
        <begin position="603"/>
        <end position="732"/>
    </location>
</feature>
<dbReference type="InterPro" id="IPR036890">
    <property type="entry name" value="HATPase_C_sf"/>
</dbReference>
<organism evidence="17 18">
    <name type="scientific">Photobacterium frigidiphilum</name>
    <dbReference type="NCBI Taxonomy" id="264736"/>
    <lineage>
        <taxon>Bacteria</taxon>
        <taxon>Pseudomonadati</taxon>
        <taxon>Pseudomonadota</taxon>
        <taxon>Gammaproteobacteria</taxon>
        <taxon>Vibrionales</taxon>
        <taxon>Vibrionaceae</taxon>
        <taxon>Photobacterium</taxon>
    </lineage>
</organism>
<dbReference type="EC" id="2.7.13.3" evidence="2"/>
<dbReference type="SMART" id="SM01231">
    <property type="entry name" value="H-kinase_dim"/>
    <property type="match status" value="1"/>
</dbReference>
<dbReference type="InterPro" id="IPR051315">
    <property type="entry name" value="Bact_Chemotaxis_CheA"/>
</dbReference>
<dbReference type="SUPFAM" id="SSF47384">
    <property type="entry name" value="Homodimeric domain of signal transducing histidine kinase"/>
    <property type="match status" value="1"/>
</dbReference>
<dbReference type="SMART" id="SM00073">
    <property type="entry name" value="HPT"/>
    <property type="match status" value="1"/>
</dbReference>
<dbReference type="PROSITE" id="PS50851">
    <property type="entry name" value="CHEW"/>
    <property type="match status" value="1"/>
</dbReference>
<dbReference type="Gene3D" id="3.30.565.10">
    <property type="entry name" value="Histidine kinase-like ATPase, C-terminal domain"/>
    <property type="match status" value="1"/>
</dbReference>
<evidence type="ECO:0000259" key="16">
    <source>
        <dbReference type="PROSITE" id="PS50894"/>
    </source>
</evidence>
<dbReference type="GO" id="GO:0005524">
    <property type="term" value="F:ATP binding"/>
    <property type="evidence" value="ECO:0007669"/>
    <property type="project" value="UniProtKB-KW"/>
</dbReference>
<dbReference type="PROSITE" id="PS50109">
    <property type="entry name" value="HIS_KIN"/>
    <property type="match status" value="1"/>
</dbReference>
<dbReference type="InterPro" id="IPR005467">
    <property type="entry name" value="His_kinase_dom"/>
</dbReference>
<keyword evidence="4" id="KW-0145">Chemotaxis</keyword>
<dbReference type="PROSITE" id="PS50894">
    <property type="entry name" value="HPT"/>
    <property type="match status" value="1"/>
</dbReference>
<evidence type="ECO:0000256" key="4">
    <source>
        <dbReference type="ARBA" id="ARBA00022500"/>
    </source>
</evidence>
<dbReference type="InterPro" id="IPR036097">
    <property type="entry name" value="HisK_dim/P_sf"/>
</dbReference>
<evidence type="ECO:0000256" key="11">
    <source>
        <dbReference type="ARBA" id="ARBA00035100"/>
    </source>
</evidence>
<dbReference type="InterPro" id="IPR003594">
    <property type="entry name" value="HATPase_dom"/>
</dbReference>
<dbReference type="InterPro" id="IPR004358">
    <property type="entry name" value="Sig_transdc_His_kin-like_C"/>
</dbReference>
<evidence type="ECO:0000313" key="17">
    <source>
        <dbReference type="EMBL" id="PSU47525.1"/>
    </source>
</evidence>
<dbReference type="RefSeq" id="WP_107243419.1">
    <property type="nucleotide sequence ID" value="NZ_PYMJ01000014.1"/>
</dbReference>
<dbReference type="InterPro" id="IPR002545">
    <property type="entry name" value="CheW-lke_dom"/>
</dbReference>
<keyword evidence="9" id="KW-0067">ATP-binding</keyword>
<evidence type="ECO:0000256" key="9">
    <source>
        <dbReference type="ARBA" id="ARBA00022840"/>
    </source>
</evidence>
<dbReference type="Gene3D" id="1.10.287.560">
    <property type="entry name" value="Histidine kinase CheA-like, homodimeric domain"/>
    <property type="match status" value="1"/>
</dbReference>
<dbReference type="SUPFAM" id="SSF47226">
    <property type="entry name" value="Histidine-containing phosphotransfer domain, HPT domain"/>
    <property type="match status" value="1"/>
</dbReference>
<dbReference type="SUPFAM" id="SSF55874">
    <property type="entry name" value="ATPase domain of HSP90 chaperone/DNA topoisomerase II/histidine kinase"/>
    <property type="match status" value="1"/>
</dbReference>
<evidence type="ECO:0000256" key="10">
    <source>
        <dbReference type="ARBA" id="ARBA00023012"/>
    </source>
</evidence>
<dbReference type="Gene3D" id="2.30.30.40">
    <property type="entry name" value="SH3 Domains"/>
    <property type="match status" value="1"/>
</dbReference>
<dbReference type="EMBL" id="PYMJ01000014">
    <property type="protein sequence ID" value="PSU47525.1"/>
    <property type="molecule type" value="Genomic_DNA"/>
</dbReference>
<dbReference type="GO" id="GO:0006935">
    <property type="term" value="P:chemotaxis"/>
    <property type="evidence" value="ECO:0007669"/>
    <property type="project" value="UniProtKB-KW"/>
</dbReference>
<feature type="modified residue" description="Phosphohistidine" evidence="12">
    <location>
        <position position="47"/>
    </location>
</feature>
<feature type="region of interest" description="Disordered" evidence="13">
    <location>
        <begin position="330"/>
        <end position="355"/>
    </location>
</feature>
<gene>
    <name evidence="17" type="ORF">C9J12_14760</name>
</gene>
<dbReference type="InterPro" id="IPR004105">
    <property type="entry name" value="CheA-like_dim"/>
</dbReference>
<evidence type="ECO:0000259" key="14">
    <source>
        <dbReference type="PROSITE" id="PS50109"/>
    </source>
</evidence>
<dbReference type="Pfam" id="PF02895">
    <property type="entry name" value="H-kinase_dim"/>
    <property type="match status" value="1"/>
</dbReference>
<dbReference type="CDD" id="cd16916">
    <property type="entry name" value="HATPase_CheA-like"/>
    <property type="match status" value="1"/>
</dbReference>
<evidence type="ECO:0000313" key="18">
    <source>
        <dbReference type="Proteomes" id="UP000240987"/>
    </source>
</evidence>